<dbReference type="Proteomes" id="UP000814033">
    <property type="component" value="Unassembled WGS sequence"/>
</dbReference>
<name>A0ACB8SBY5_9AGAM</name>
<evidence type="ECO:0000313" key="1">
    <source>
        <dbReference type="EMBL" id="KAI0053476.1"/>
    </source>
</evidence>
<organism evidence="1 2">
    <name type="scientific">Auriscalpium vulgare</name>
    <dbReference type="NCBI Taxonomy" id="40419"/>
    <lineage>
        <taxon>Eukaryota</taxon>
        <taxon>Fungi</taxon>
        <taxon>Dikarya</taxon>
        <taxon>Basidiomycota</taxon>
        <taxon>Agaricomycotina</taxon>
        <taxon>Agaricomycetes</taxon>
        <taxon>Russulales</taxon>
        <taxon>Auriscalpiaceae</taxon>
        <taxon>Auriscalpium</taxon>
    </lineage>
</organism>
<sequence>MSSPVAIDMRVLYWAPAWLLCPGFQLASHPCPLHRQRRQIRPLQAQDLVPTAGLGSSQPCTKHVLSFSRSLLASRRSDSRCIWCPRGSILDVPRQWEHLL</sequence>
<reference evidence="1" key="2">
    <citation type="journal article" date="2022" name="New Phytol.">
        <title>Evolutionary transition to the ectomycorrhizal habit in the genomes of a hyperdiverse lineage of mushroom-forming fungi.</title>
        <authorList>
            <person name="Looney B."/>
            <person name="Miyauchi S."/>
            <person name="Morin E."/>
            <person name="Drula E."/>
            <person name="Courty P.E."/>
            <person name="Kohler A."/>
            <person name="Kuo A."/>
            <person name="LaButti K."/>
            <person name="Pangilinan J."/>
            <person name="Lipzen A."/>
            <person name="Riley R."/>
            <person name="Andreopoulos W."/>
            <person name="He G."/>
            <person name="Johnson J."/>
            <person name="Nolan M."/>
            <person name="Tritt A."/>
            <person name="Barry K.W."/>
            <person name="Grigoriev I.V."/>
            <person name="Nagy L.G."/>
            <person name="Hibbett D."/>
            <person name="Henrissat B."/>
            <person name="Matheny P.B."/>
            <person name="Labbe J."/>
            <person name="Martin F.M."/>
        </authorList>
    </citation>
    <scope>NUCLEOTIDE SEQUENCE</scope>
    <source>
        <strain evidence="1">FP105234-sp</strain>
    </source>
</reference>
<proteinExistence type="predicted"/>
<evidence type="ECO:0000313" key="2">
    <source>
        <dbReference type="Proteomes" id="UP000814033"/>
    </source>
</evidence>
<protein>
    <submittedName>
        <fullName evidence="1">Uncharacterized protein</fullName>
    </submittedName>
</protein>
<reference evidence="1" key="1">
    <citation type="submission" date="2021-02" db="EMBL/GenBank/DDBJ databases">
        <authorList>
            <consortium name="DOE Joint Genome Institute"/>
            <person name="Ahrendt S."/>
            <person name="Looney B.P."/>
            <person name="Miyauchi S."/>
            <person name="Morin E."/>
            <person name="Drula E."/>
            <person name="Courty P.E."/>
            <person name="Chicoki N."/>
            <person name="Fauchery L."/>
            <person name="Kohler A."/>
            <person name="Kuo A."/>
            <person name="Labutti K."/>
            <person name="Pangilinan J."/>
            <person name="Lipzen A."/>
            <person name="Riley R."/>
            <person name="Andreopoulos W."/>
            <person name="He G."/>
            <person name="Johnson J."/>
            <person name="Barry K.W."/>
            <person name="Grigoriev I.V."/>
            <person name="Nagy L."/>
            <person name="Hibbett D."/>
            <person name="Henrissat B."/>
            <person name="Matheny P.B."/>
            <person name="Labbe J."/>
            <person name="Martin F."/>
        </authorList>
    </citation>
    <scope>NUCLEOTIDE SEQUENCE</scope>
    <source>
        <strain evidence="1">FP105234-sp</strain>
    </source>
</reference>
<dbReference type="EMBL" id="MU275840">
    <property type="protein sequence ID" value="KAI0053476.1"/>
    <property type="molecule type" value="Genomic_DNA"/>
</dbReference>
<comment type="caution">
    <text evidence="1">The sequence shown here is derived from an EMBL/GenBank/DDBJ whole genome shotgun (WGS) entry which is preliminary data.</text>
</comment>
<gene>
    <name evidence="1" type="ORF">FA95DRAFT_749400</name>
</gene>
<keyword evidence="2" id="KW-1185">Reference proteome</keyword>
<accession>A0ACB8SBY5</accession>